<accession>A0A166S426</accession>
<proteinExistence type="predicted"/>
<reference evidence="2 3" key="1">
    <citation type="submission" date="2015-06" db="EMBL/GenBank/DDBJ databases">
        <title>Survival trade-offs in plant roots during colonization by closely related pathogenic and mutualistic fungi.</title>
        <authorList>
            <person name="Hacquard S."/>
            <person name="Kracher B."/>
            <person name="Hiruma K."/>
            <person name="Weinman A."/>
            <person name="Muench P."/>
            <person name="Garrido Oter R."/>
            <person name="Ver Loren van Themaat E."/>
            <person name="Dallerey J.-F."/>
            <person name="Damm U."/>
            <person name="Henrissat B."/>
            <person name="Lespinet O."/>
            <person name="Thon M."/>
            <person name="Kemen E."/>
            <person name="McHardy A.C."/>
            <person name="Schulze-Lefert P."/>
            <person name="O'Connell R.J."/>
        </authorList>
    </citation>
    <scope>NUCLEOTIDE SEQUENCE [LARGE SCALE GENOMIC DNA]</scope>
    <source>
        <strain evidence="2 3">0861</strain>
    </source>
</reference>
<feature type="region of interest" description="Disordered" evidence="1">
    <location>
        <begin position="23"/>
        <end position="43"/>
    </location>
</feature>
<dbReference type="Proteomes" id="UP000076552">
    <property type="component" value="Unassembled WGS sequence"/>
</dbReference>
<protein>
    <submittedName>
        <fullName evidence="2">Uncharacterized protein</fullName>
    </submittedName>
</protein>
<sequence>MIPEPKSVYLPYQNAGWKHEASQLIPSRGGKETTRQIRRRRWKAPVQRRTALLEVGVTKNIVSERGDTSPQPCAYSRARGEGNFGRTAGLRRRTSNSTTRKQQACPPLPQPPDDFREIT</sequence>
<organism evidence="2 3">
    <name type="scientific">Colletotrichum tofieldiae</name>
    <dbReference type="NCBI Taxonomy" id="708197"/>
    <lineage>
        <taxon>Eukaryota</taxon>
        <taxon>Fungi</taxon>
        <taxon>Dikarya</taxon>
        <taxon>Ascomycota</taxon>
        <taxon>Pezizomycotina</taxon>
        <taxon>Sordariomycetes</taxon>
        <taxon>Hypocreomycetidae</taxon>
        <taxon>Glomerellales</taxon>
        <taxon>Glomerellaceae</taxon>
        <taxon>Colletotrichum</taxon>
        <taxon>Colletotrichum spaethianum species complex</taxon>
    </lineage>
</organism>
<feature type="region of interest" description="Disordered" evidence="1">
    <location>
        <begin position="63"/>
        <end position="119"/>
    </location>
</feature>
<gene>
    <name evidence="2" type="ORF">CT0861_02570</name>
</gene>
<name>A0A166S426_9PEZI</name>
<evidence type="ECO:0000256" key="1">
    <source>
        <dbReference type="SAM" id="MobiDB-lite"/>
    </source>
</evidence>
<keyword evidence="3" id="KW-1185">Reference proteome</keyword>
<evidence type="ECO:0000313" key="2">
    <source>
        <dbReference type="EMBL" id="KZL70212.1"/>
    </source>
</evidence>
<evidence type="ECO:0000313" key="3">
    <source>
        <dbReference type="Proteomes" id="UP000076552"/>
    </source>
</evidence>
<dbReference type="AlphaFoldDB" id="A0A166S426"/>
<dbReference type="EMBL" id="LFIV01000093">
    <property type="protein sequence ID" value="KZL70212.1"/>
    <property type="molecule type" value="Genomic_DNA"/>
</dbReference>
<comment type="caution">
    <text evidence="2">The sequence shown here is derived from an EMBL/GenBank/DDBJ whole genome shotgun (WGS) entry which is preliminary data.</text>
</comment>